<evidence type="ECO:0000256" key="1">
    <source>
        <dbReference type="ARBA" id="ARBA00004651"/>
    </source>
</evidence>
<keyword evidence="3" id="KW-1003">Cell membrane</keyword>
<keyword evidence="4 7" id="KW-0812">Transmembrane</keyword>
<evidence type="ECO:0000256" key="3">
    <source>
        <dbReference type="ARBA" id="ARBA00022475"/>
    </source>
</evidence>
<dbReference type="RefSeq" id="WP_003102304.1">
    <property type="nucleotide sequence ID" value="NZ_AP024513.1"/>
</dbReference>
<evidence type="ECO:0000313" key="10">
    <source>
        <dbReference type="EMBL" id="RPM11014.1"/>
    </source>
</evidence>
<feature type="transmembrane region" description="Helical" evidence="7">
    <location>
        <begin position="203"/>
        <end position="223"/>
    </location>
</feature>
<dbReference type="PROSITE" id="PS50928">
    <property type="entry name" value="ABC_TM1"/>
    <property type="match status" value="1"/>
</dbReference>
<reference evidence="10 11" key="1">
    <citation type="submission" date="2017-08" db="EMBL/GenBank/DDBJ databases">
        <authorList>
            <person name="Feschi L."/>
            <person name="Jeukens J."/>
            <person name="Emond-Rheault J.-G."/>
            <person name="Kukavica-Ibrulj I."/>
            <person name="Boyle B."/>
            <person name="Levesque R.C."/>
        </authorList>
    </citation>
    <scope>NUCLEOTIDE SEQUENCE [LARGE SCALE GENOMIC DNA]</scope>
    <source>
        <strain evidence="10 11">PA-W36</strain>
    </source>
</reference>
<feature type="transmembrane region" description="Helical" evidence="7">
    <location>
        <begin position="81"/>
        <end position="101"/>
    </location>
</feature>
<feature type="transmembrane region" description="Helical" evidence="7">
    <location>
        <begin position="140"/>
        <end position="159"/>
    </location>
</feature>
<proteinExistence type="inferred from homology"/>
<gene>
    <name evidence="9" type="ORF">GUL26_02840</name>
    <name evidence="10" type="ORF">IPC1295_22160</name>
</gene>
<dbReference type="SMR" id="A0A069QG91"/>
<dbReference type="Proteomes" id="UP000644192">
    <property type="component" value="Unassembled WGS sequence"/>
</dbReference>
<comment type="similarity">
    <text evidence="7">Belongs to the binding-protein-dependent transport system permease family.</text>
</comment>
<dbReference type="PANTHER" id="PTHR30151">
    <property type="entry name" value="ALKANE SULFONATE ABC TRANSPORTER-RELATED, MEMBRANE SUBUNIT"/>
    <property type="match status" value="1"/>
</dbReference>
<feature type="transmembrane region" description="Helical" evidence="7">
    <location>
        <begin position="235"/>
        <end position="254"/>
    </location>
</feature>
<dbReference type="AlphaFoldDB" id="A0A069QG91"/>
<dbReference type="eggNOG" id="COG0600">
    <property type="taxonomic scope" value="Bacteria"/>
</dbReference>
<feature type="domain" description="ABC transmembrane type-1" evidence="8">
    <location>
        <begin position="70"/>
        <end position="254"/>
    </location>
</feature>
<keyword evidence="6 7" id="KW-0472">Membrane</keyword>
<evidence type="ECO:0000256" key="4">
    <source>
        <dbReference type="ARBA" id="ARBA00022692"/>
    </source>
</evidence>
<dbReference type="GO" id="GO:0042918">
    <property type="term" value="P:alkanesulfonate transmembrane transport"/>
    <property type="evidence" value="ECO:0007669"/>
    <property type="project" value="UniProtKB-ARBA"/>
</dbReference>
<comment type="subcellular location">
    <subcellularLocation>
        <location evidence="1 7">Cell membrane</location>
        <topology evidence="1 7">Multi-pass membrane protein</topology>
    </subcellularLocation>
</comment>
<dbReference type="EMBL" id="NSNE01000014">
    <property type="protein sequence ID" value="RPM11014.1"/>
    <property type="molecule type" value="Genomic_DNA"/>
</dbReference>
<dbReference type="Pfam" id="PF00528">
    <property type="entry name" value="BPD_transp_1"/>
    <property type="match status" value="1"/>
</dbReference>
<evidence type="ECO:0000259" key="8">
    <source>
        <dbReference type="PROSITE" id="PS50928"/>
    </source>
</evidence>
<dbReference type="PANTHER" id="PTHR30151:SF39">
    <property type="entry name" value="ABC TRANSPORTER PERMEASE PROTEIN"/>
    <property type="match status" value="1"/>
</dbReference>
<dbReference type="InterPro" id="IPR000515">
    <property type="entry name" value="MetI-like"/>
</dbReference>
<reference evidence="10 11" key="2">
    <citation type="submission" date="2019-01" db="EMBL/GenBank/DDBJ databases">
        <title>The Pseudomonas aeruginosa pan-genome provides new insights on its population structure, horizontal gene transfer and pathogenicity.</title>
        <authorList>
            <person name="Freschi L."/>
            <person name="Vincent A.T."/>
            <person name="Jeukens J."/>
            <person name="Emond-Rheault J.-G."/>
            <person name="Kukavica-Ibrulj I."/>
            <person name="Dupont M.-J."/>
            <person name="Charette S.J."/>
            <person name="Boyle B."/>
            <person name="Levesque R.C."/>
        </authorList>
    </citation>
    <scope>NUCLEOTIDE SEQUENCE [LARGE SCALE GENOMIC DNA]</scope>
    <source>
        <strain evidence="10 11">PA-W36</strain>
    </source>
</reference>
<dbReference type="GO" id="GO:0010438">
    <property type="term" value="P:cellular response to sulfur starvation"/>
    <property type="evidence" value="ECO:0007669"/>
    <property type="project" value="TreeGrafter"/>
</dbReference>
<evidence type="ECO:0000313" key="11">
    <source>
        <dbReference type="Proteomes" id="UP000284767"/>
    </source>
</evidence>
<evidence type="ECO:0000256" key="5">
    <source>
        <dbReference type="ARBA" id="ARBA00022989"/>
    </source>
</evidence>
<evidence type="ECO:0000256" key="6">
    <source>
        <dbReference type="ARBA" id="ARBA00023136"/>
    </source>
</evidence>
<feature type="transmembrane region" description="Helical" evidence="7">
    <location>
        <begin position="21"/>
        <end position="38"/>
    </location>
</feature>
<evidence type="ECO:0000256" key="2">
    <source>
        <dbReference type="ARBA" id="ARBA00022448"/>
    </source>
</evidence>
<dbReference type="GO" id="GO:0005886">
    <property type="term" value="C:plasma membrane"/>
    <property type="evidence" value="ECO:0007669"/>
    <property type="project" value="UniProtKB-SubCell"/>
</dbReference>
<reference evidence="9" key="3">
    <citation type="submission" date="2020-01" db="EMBL/GenBank/DDBJ databases">
        <title>Bacteria Cultured from War Wounds Associated with the Conflict in Eastern Ukraine.</title>
        <authorList>
            <person name="Snesrud E."/>
            <person name="Galac M.R."/>
            <person name="Mc Gann P."/>
            <person name="Valentine K."/>
            <person name="Viacheslav K."/>
        </authorList>
    </citation>
    <scope>NUCLEOTIDE SEQUENCE</scope>
    <source>
        <strain evidence="9">VNMU148</strain>
    </source>
</reference>
<dbReference type="CDD" id="cd06261">
    <property type="entry name" value="TM_PBP2"/>
    <property type="match status" value="1"/>
</dbReference>
<dbReference type="FunFam" id="1.10.3720.10:FF:000003">
    <property type="entry name" value="Aliphatic sulfonate ABC transporter permease"/>
    <property type="match status" value="1"/>
</dbReference>
<accession>A0A1S1C8U3</accession>
<protein>
    <submittedName>
        <fullName evidence="9 10">ABC transporter permease</fullName>
    </submittedName>
</protein>
<sequence length="274" mass="29906">MVSQSLRLARRVSRRAWRLRVPGAWRAWALPLLALSSWEALVRLGWLPAYQMPAPSGILLTLVELARGELWGHVGASLARVAAGFAIGSGLALVVGTWVGLSRRAEAYLEPSFQALRAIPSLAWVPLLLLWFGIDETPKIVLIALGAFFPVYLALVAGVRGVDRKWVELGRLYRLSRFALVRRILLPAALPNLFTGLRGALSLSWMFLVAAELIAATQGLGYLLSDGRETSRPDLVIAAILVLAALGKLSDGLLRSLERRALRWRDSFDGEGGA</sequence>
<name>A0A069QG91_PSEAI</name>
<dbReference type="EMBL" id="WXZT01000001">
    <property type="protein sequence ID" value="MZZ11178.1"/>
    <property type="molecule type" value="Genomic_DNA"/>
</dbReference>
<feature type="transmembrane region" description="Helical" evidence="7">
    <location>
        <begin position="113"/>
        <end position="134"/>
    </location>
</feature>
<evidence type="ECO:0000256" key="7">
    <source>
        <dbReference type="RuleBase" id="RU363032"/>
    </source>
</evidence>
<keyword evidence="2 7" id="KW-0813">Transport</keyword>
<dbReference type="InterPro" id="IPR035906">
    <property type="entry name" value="MetI-like_sf"/>
</dbReference>
<keyword evidence="5 7" id="KW-1133">Transmembrane helix</keyword>
<dbReference type="Proteomes" id="UP000284767">
    <property type="component" value="Unassembled WGS sequence"/>
</dbReference>
<accession>A0A069QG91</accession>
<evidence type="ECO:0000313" key="9">
    <source>
        <dbReference type="EMBL" id="MZZ11178.1"/>
    </source>
</evidence>
<dbReference type="SUPFAM" id="SSF161098">
    <property type="entry name" value="MetI-like"/>
    <property type="match status" value="1"/>
</dbReference>
<dbReference type="Gene3D" id="1.10.3720.10">
    <property type="entry name" value="MetI-like"/>
    <property type="match status" value="1"/>
</dbReference>
<organism evidence="10 11">
    <name type="scientific">Pseudomonas aeruginosa</name>
    <dbReference type="NCBI Taxonomy" id="287"/>
    <lineage>
        <taxon>Bacteria</taxon>
        <taxon>Pseudomonadati</taxon>
        <taxon>Pseudomonadota</taxon>
        <taxon>Gammaproteobacteria</taxon>
        <taxon>Pseudomonadales</taxon>
        <taxon>Pseudomonadaceae</taxon>
        <taxon>Pseudomonas</taxon>
    </lineage>
</organism>
<comment type="caution">
    <text evidence="10">The sequence shown here is derived from an EMBL/GenBank/DDBJ whole genome shotgun (WGS) entry which is preliminary data.</text>
</comment>